<dbReference type="PROSITE" id="PS51257">
    <property type="entry name" value="PROKAR_LIPOPROTEIN"/>
    <property type="match status" value="1"/>
</dbReference>
<feature type="compositionally biased region" description="Polar residues" evidence="1">
    <location>
        <begin position="36"/>
        <end position="70"/>
    </location>
</feature>
<organism evidence="3 4">
    <name type="scientific">Lichenicoccus roseus</name>
    <dbReference type="NCBI Taxonomy" id="2683649"/>
    <lineage>
        <taxon>Bacteria</taxon>
        <taxon>Pseudomonadati</taxon>
        <taxon>Pseudomonadota</taxon>
        <taxon>Alphaproteobacteria</taxon>
        <taxon>Acetobacterales</taxon>
        <taxon>Acetobacteraceae</taxon>
        <taxon>Lichenicoccus</taxon>
    </lineage>
</organism>
<keyword evidence="2" id="KW-0732">Signal</keyword>
<dbReference type="AlphaFoldDB" id="A0A5R9JEF0"/>
<feature type="chain" id="PRO_5024466847" description="Lipoprotein" evidence="2">
    <location>
        <begin position="20"/>
        <end position="70"/>
    </location>
</feature>
<evidence type="ECO:0000256" key="1">
    <source>
        <dbReference type="SAM" id="MobiDB-lite"/>
    </source>
</evidence>
<feature type="signal peptide" evidence="2">
    <location>
        <begin position="1"/>
        <end position="19"/>
    </location>
</feature>
<dbReference type="RefSeq" id="WP_138324264.1">
    <property type="nucleotide sequence ID" value="NZ_VCDI01000001.1"/>
</dbReference>
<evidence type="ECO:0000256" key="2">
    <source>
        <dbReference type="SAM" id="SignalP"/>
    </source>
</evidence>
<feature type="region of interest" description="Disordered" evidence="1">
    <location>
        <begin position="26"/>
        <end position="70"/>
    </location>
</feature>
<reference evidence="3 4" key="1">
    <citation type="submission" date="2019-05" db="EMBL/GenBank/DDBJ databases">
        <authorList>
            <person name="Pankratov T."/>
            <person name="Grouzdev D."/>
        </authorList>
    </citation>
    <scope>NUCLEOTIDE SEQUENCE [LARGE SCALE GENOMIC DNA]</scope>
    <source>
        <strain evidence="3 4">KEBCLARHB70R</strain>
    </source>
</reference>
<dbReference type="Proteomes" id="UP000305654">
    <property type="component" value="Unassembled WGS sequence"/>
</dbReference>
<evidence type="ECO:0000313" key="3">
    <source>
        <dbReference type="EMBL" id="TLU74011.1"/>
    </source>
</evidence>
<keyword evidence="4" id="KW-1185">Reference proteome</keyword>
<evidence type="ECO:0000313" key="4">
    <source>
        <dbReference type="Proteomes" id="UP000305654"/>
    </source>
</evidence>
<gene>
    <name evidence="3" type="ORF">FE263_01995</name>
</gene>
<name>A0A5R9JEF0_9PROT</name>
<comment type="caution">
    <text evidence="3">The sequence shown here is derived from an EMBL/GenBank/DDBJ whole genome shotgun (WGS) entry which is preliminary data.</text>
</comment>
<protein>
    <recommendedName>
        <fullName evidence="5">Lipoprotein</fullName>
    </recommendedName>
</protein>
<sequence length="70" mass="7044">MIRMILAGALGIGCLAGLAACDSTYTPSAHHHDDASTGSLLSGTDTGVNPNGSMNDPSLRSNFGSQNTGH</sequence>
<proteinExistence type="predicted"/>
<dbReference type="EMBL" id="VCDI01000001">
    <property type="protein sequence ID" value="TLU74011.1"/>
    <property type="molecule type" value="Genomic_DNA"/>
</dbReference>
<accession>A0A5R9JEF0</accession>
<evidence type="ECO:0008006" key="5">
    <source>
        <dbReference type="Google" id="ProtNLM"/>
    </source>
</evidence>